<feature type="compositionally biased region" description="Polar residues" evidence="1">
    <location>
        <begin position="565"/>
        <end position="575"/>
    </location>
</feature>
<feature type="region of interest" description="Disordered" evidence="1">
    <location>
        <begin position="119"/>
        <end position="165"/>
    </location>
</feature>
<keyword evidence="2" id="KW-1133">Transmembrane helix</keyword>
<organism evidence="3 4">
    <name type="scientific">Diacronema lutheri</name>
    <name type="common">Unicellular marine alga</name>
    <name type="synonym">Monochrysis lutheri</name>
    <dbReference type="NCBI Taxonomy" id="2081491"/>
    <lineage>
        <taxon>Eukaryota</taxon>
        <taxon>Haptista</taxon>
        <taxon>Haptophyta</taxon>
        <taxon>Pavlovophyceae</taxon>
        <taxon>Pavlovales</taxon>
        <taxon>Pavlovaceae</taxon>
        <taxon>Diacronema</taxon>
    </lineage>
</organism>
<feature type="region of interest" description="Disordered" evidence="1">
    <location>
        <begin position="558"/>
        <end position="621"/>
    </location>
</feature>
<evidence type="ECO:0000313" key="3">
    <source>
        <dbReference type="EMBL" id="KAG8463364.1"/>
    </source>
</evidence>
<name>A0A8J5XF02_DIALT</name>
<feature type="transmembrane region" description="Helical" evidence="2">
    <location>
        <begin position="209"/>
        <end position="227"/>
    </location>
</feature>
<feature type="transmembrane region" description="Helical" evidence="2">
    <location>
        <begin position="314"/>
        <end position="339"/>
    </location>
</feature>
<feature type="transmembrane region" description="Helical" evidence="2">
    <location>
        <begin position="388"/>
        <end position="406"/>
    </location>
</feature>
<dbReference type="EMBL" id="JAGTXO010000016">
    <property type="protein sequence ID" value="KAG8463364.1"/>
    <property type="molecule type" value="Genomic_DNA"/>
</dbReference>
<dbReference type="AlphaFoldDB" id="A0A8J5XF02"/>
<feature type="compositionally biased region" description="Basic and acidic residues" evidence="1">
    <location>
        <begin position="607"/>
        <end position="621"/>
    </location>
</feature>
<accession>A0A8J5XF02</accession>
<protein>
    <submittedName>
        <fullName evidence="3">Uncharacterized protein</fullName>
    </submittedName>
</protein>
<feature type="region of interest" description="Disordered" evidence="1">
    <location>
        <begin position="94"/>
        <end position="113"/>
    </location>
</feature>
<evidence type="ECO:0000256" key="1">
    <source>
        <dbReference type="SAM" id="MobiDB-lite"/>
    </source>
</evidence>
<sequence>MAALPHTRALIAPSTRLDARAWGQDAHVEVRADDGRVVAHLLLLAPEHAPEQRHVVALLRETYHKTAFLTQAHVSQPGAGVHIDPRLMGARAVSSLPTASPKRPSKLPMLGSMRVGPERVAPAADTSGSGRQASVHERGSPLPQCAGDGANIAQSPLPSRGGNAATAGRDRGVIVHRDVCLVSPAALAARIDLALKAARAVDERASARVFAALAILVLIAIGGVLWAVTSHAPLLRESLLLTLPTLDLALVIMTLWLRDDHTHRSTIHATLVATATAIGITLLCTLLIALASVGARTSPGFSLRVGVADRARDAARAAAAWLAVLALGAALTALAAVALRAASPARRVARLWSSIRLSTSASAVLLFTHELLCAKQRCDEVRPRAEKAVLFASASVLLAIVCPMYAPHARARMRALLLWVVRWERAEADTPLVALLGLHEARFDGRDTARSAAEVMAAAGRAFQVVDLFDLAVALRAGDAEAGSDGLLARASVWERTPPAHTAQRHLASSAACACRGARAWLLQSAERAWARTGAWLPARAPAQAQRRIARTMERLGTAVCDGTTPPTGSRSAQLGSRKRTSARLPAESAGAPLPTASHELSPVLGDGRDPSRRTREQRRISWESCTLAPHGVPGRRHAAREQALDLHQLRAARNARVHNAADAKDSVDFFVVHSHLDSAELKRAALAEWY</sequence>
<evidence type="ECO:0000256" key="2">
    <source>
        <dbReference type="SAM" id="Phobius"/>
    </source>
</evidence>
<keyword evidence="2" id="KW-0472">Membrane</keyword>
<gene>
    <name evidence="3" type="ORF">KFE25_004875</name>
</gene>
<reference evidence="3" key="1">
    <citation type="submission" date="2021-05" db="EMBL/GenBank/DDBJ databases">
        <title>The genome of the haptophyte Pavlova lutheri (Diacronema luteri, Pavlovales) - a model for lipid biosynthesis in eukaryotic algae.</title>
        <authorList>
            <person name="Hulatt C.J."/>
            <person name="Posewitz M.C."/>
        </authorList>
    </citation>
    <scope>NUCLEOTIDE SEQUENCE</scope>
    <source>
        <strain evidence="3">NIVA-4/92</strain>
    </source>
</reference>
<feature type="transmembrane region" description="Helical" evidence="2">
    <location>
        <begin position="239"/>
        <end position="257"/>
    </location>
</feature>
<evidence type="ECO:0000313" key="4">
    <source>
        <dbReference type="Proteomes" id="UP000751190"/>
    </source>
</evidence>
<comment type="caution">
    <text evidence="3">The sequence shown here is derived from an EMBL/GenBank/DDBJ whole genome shotgun (WGS) entry which is preliminary data.</text>
</comment>
<dbReference type="Proteomes" id="UP000751190">
    <property type="component" value="Unassembled WGS sequence"/>
</dbReference>
<keyword evidence="2" id="KW-0812">Transmembrane</keyword>
<proteinExistence type="predicted"/>
<feature type="transmembrane region" description="Helical" evidence="2">
    <location>
        <begin position="269"/>
        <end position="294"/>
    </location>
</feature>
<keyword evidence="4" id="KW-1185">Reference proteome</keyword>